<dbReference type="PROSITE" id="PS50234">
    <property type="entry name" value="VWFA"/>
    <property type="match status" value="1"/>
</dbReference>
<dbReference type="InterPro" id="IPR002035">
    <property type="entry name" value="VWF_A"/>
</dbReference>
<dbReference type="RefSeq" id="WP_147074428.1">
    <property type="nucleotide sequence ID" value="NZ_AP021884.1"/>
</dbReference>
<organism evidence="3 4">
    <name type="scientific">Sulfuriferula plumbiphila</name>
    <dbReference type="NCBI Taxonomy" id="171865"/>
    <lineage>
        <taxon>Bacteria</taxon>
        <taxon>Pseudomonadati</taxon>
        <taxon>Pseudomonadota</taxon>
        <taxon>Betaproteobacteria</taxon>
        <taxon>Nitrosomonadales</taxon>
        <taxon>Sulfuricellaceae</taxon>
        <taxon>Sulfuriferula</taxon>
    </lineage>
</organism>
<dbReference type="PANTHER" id="PTHR41248:SF1">
    <property type="entry name" value="NORD PROTEIN"/>
    <property type="match status" value="1"/>
</dbReference>
<dbReference type="PANTHER" id="PTHR41248">
    <property type="entry name" value="NORD PROTEIN"/>
    <property type="match status" value="1"/>
</dbReference>
<comment type="caution">
    <text evidence="3">The sequence shown here is derived from an EMBL/GenBank/DDBJ whole genome shotgun (WGS) entry which is preliminary data.</text>
</comment>
<dbReference type="AlphaFoldDB" id="A0A512LAF1"/>
<gene>
    <name evidence="3" type="ORF">TPL01_25970</name>
</gene>
<name>A0A512LAF1_9PROT</name>
<proteinExistence type="predicted"/>
<feature type="compositionally biased region" description="Basic and acidic residues" evidence="1">
    <location>
        <begin position="483"/>
        <end position="505"/>
    </location>
</feature>
<dbReference type="OrthoDB" id="9758211at2"/>
<reference evidence="3 4" key="1">
    <citation type="submission" date="2019-07" db="EMBL/GenBank/DDBJ databases">
        <title>Whole genome shotgun sequence of Thiobacillus plumbophilus NBRC 107929.</title>
        <authorList>
            <person name="Hosoyama A."/>
            <person name="Uohara A."/>
            <person name="Ohji S."/>
            <person name="Ichikawa N."/>
        </authorList>
    </citation>
    <scope>NUCLEOTIDE SEQUENCE [LARGE SCALE GENOMIC DNA]</scope>
    <source>
        <strain evidence="3 4">NBRC 107929</strain>
    </source>
</reference>
<evidence type="ECO:0000256" key="1">
    <source>
        <dbReference type="SAM" id="MobiDB-lite"/>
    </source>
</evidence>
<dbReference type="SMART" id="SM00327">
    <property type="entry name" value="VWA"/>
    <property type="match status" value="1"/>
</dbReference>
<protein>
    <recommendedName>
        <fullName evidence="2">VWFA domain-containing protein</fullName>
    </recommendedName>
</protein>
<dbReference type="Proteomes" id="UP000321337">
    <property type="component" value="Unassembled WGS sequence"/>
</dbReference>
<feature type="domain" description="VWFA" evidence="2">
    <location>
        <begin position="652"/>
        <end position="841"/>
    </location>
</feature>
<evidence type="ECO:0000313" key="3">
    <source>
        <dbReference type="EMBL" id="GEP31459.1"/>
    </source>
</evidence>
<sequence length="843" mass="93864">MTQPEILAAIQQALADLEQISFVAHRDTREALDAIQSQGDEIALEWVRACKALFQHDRDAGKAFIRGSRAALEAGHTVLPWMHQALCFLQWRGSWKALDGFMDQLPAAYHILGAAGEARWAELGIAWCGRHLESGATYFRCPVAELAATHGIAGVEELVLPAENLFSQRRLALATYLPGAIRVRNLLGVEAVQPWAKRGADILQAGRLRGEAFFKLESEESMAMLLENLPGFRTPEHQRLLQLILYAWFGENFDLLDGNWSPDKGRAFVETDGAALYLPIALPSREVAILALLHAAGHLTFHSFERRYIEALFHEVGREHPPLDADKRITWRPLFAAFGEDMIRFQLIFDLCEDLRVDARIGARVPNYLNRLLAAAEAAVVPEGAPAAYFELARATLRWAASGAPEQAEMEAVRPLLDESATIVDAFRIAKSIYTDTPLPPMTLAEREHAYLPGRSPNAARPVYPRRELDHGEFGTGTEDQDDAVKNTEIKPNPENKEIPKHAAGEDPDFDIPPEETTGSGGRVGVGIPQPAHVTGHARGAEYSEKGKPYAEWDYRDGRYKRNWAWVQEKELTELDADEAARLLTHYAPALKRLKRAIQTQKPARMAPLRRQFDGDELDLEAALGYIAEKRAGMSPKANIYRQRVMQHRDTAVTLLADISTSIMQPCAEGGGRVVDHIRAGMLLFAESMEEVGDPYSLAAFASKYRDNVSYYRIKGFDQRLTPHVRAVLGGLSGRLATRMGAALRHAVKGFDQAPSQRRLLLILSDGRPADYDDGGDERYLHEDTRMAVKEAVDAGVHPFCITLDAAGSQYLPQIFGPGHYLVLDRINDLPKKLPEVYLRLRK</sequence>
<dbReference type="CDD" id="cd01454">
    <property type="entry name" value="vWA_norD_type"/>
    <property type="match status" value="1"/>
</dbReference>
<dbReference type="InterPro" id="IPR051928">
    <property type="entry name" value="NorD/CobT"/>
</dbReference>
<dbReference type="SUPFAM" id="SSF53300">
    <property type="entry name" value="vWA-like"/>
    <property type="match status" value="1"/>
</dbReference>
<keyword evidence="4" id="KW-1185">Reference proteome</keyword>
<evidence type="ECO:0000259" key="2">
    <source>
        <dbReference type="PROSITE" id="PS50234"/>
    </source>
</evidence>
<feature type="region of interest" description="Disordered" evidence="1">
    <location>
        <begin position="469"/>
        <end position="519"/>
    </location>
</feature>
<accession>A0A512LAF1</accession>
<dbReference type="Gene3D" id="3.40.50.410">
    <property type="entry name" value="von Willebrand factor, type A domain"/>
    <property type="match status" value="1"/>
</dbReference>
<evidence type="ECO:0000313" key="4">
    <source>
        <dbReference type="Proteomes" id="UP000321337"/>
    </source>
</evidence>
<dbReference type="InterPro" id="IPR036465">
    <property type="entry name" value="vWFA_dom_sf"/>
</dbReference>
<dbReference type="EMBL" id="BKAD01000030">
    <property type="protein sequence ID" value="GEP31459.1"/>
    <property type="molecule type" value="Genomic_DNA"/>
</dbReference>